<dbReference type="STRING" id="1499967.U27_06192"/>
<protein>
    <submittedName>
        <fullName evidence="1">Uncharacterized protein</fullName>
    </submittedName>
</protein>
<proteinExistence type="predicted"/>
<dbReference type="Proteomes" id="UP000030661">
    <property type="component" value="Unassembled WGS sequence"/>
</dbReference>
<dbReference type="HOGENOM" id="CLU_2448610_0_0_0"/>
<gene>
    <name evidence="1" type="ORF">U27_06192</name>
</gene>
<evidence type="ECO:0000313" key="2">
    <source>
        <dbReference type="Proteomes" id="UP000030661"/>
    </source>
</evidence>
<keyword evidence="2" id="KW-1185">Reference proteome</keyword>
<evidence type="ECO:0000313" key="1">
    <source>
        <dbReference type="EMBL" id="GAK59215.1"/>
    </source>
</evidence>
<dbReference type="EMBL" id="DF820469">
    <property type="protein sequence ID" value="GAK59215.1"/>
    <property type="molecule type" value="Genomic_DNA"/>
</dbReference>
<dbReference type="AlphaFoldDB" id="A0A081C3R0"/>
<organism evidence="1">
    <name type="scientific">Vecturithrix granuli</name>
    <dbReference type="NCBI Taxonomy" id="1499967"/>
    <lineage>
        <taxon>Bacteria</taxon>
        <taxon>Candidatus Moduliflexota</taxon>
        <taxon>Candidatus Vecturitrichia</taxon>
        <taxon>Candidatus Vecturitrichales</taxon>
        <taxon>Candidatus Vecturitrichaceae</taxon>
        <taxon>Candidatus Vecturithrix</taxon>
    </lineage>
</organism>
<accession>A0A081C3R0</accession>
<sequence length="89" mass="10338">MKTQSVDTHPKAEEVQLNLLRKAGPIKRAWLMRSLSQTVLRLSRRTLREMNPDLSEQALNVLFVRYCYGDDLADRLQIYLNRGKEHGIA</sequence>
<reference evidence="1" key="1">
    <citation type="journal article" date="2015" name="PeerJ">
        <title>First genomic representation of candidate bacterial phylum KSB3 points to enhanced environmental sensing as a trigger of wastewater bulking.</title>
        <authorList>
            <person name="Sekiguchi Y."/>
            <person name="Ohashi A."/>
            <person name="Parks D.H."/>
            <person name="Yamauchi T."/>
            <person name="Tyson G.W."/>
            <person name="Hugenholtz P."/>
        </authorList>
    </citation>
    <scope>NUCLEOTIDE SEQUENCE [LARGE SCALE GENOMIC DNA]</scope>
</reference>
<name>A0A081C3R0_VECG1</name>